<dbReference type="VEuPathDB" id="AmoebaDB:NAEGRDRAFT_3627"/>
<dbReference type="OrthoDB" id="9988524at2759"/>
<dbReference type="STRING" id="5762.D2VC33"/>
<sequence length="219" mass="25339">VKNSSNETMLGILRQGANESSSASTTKKPILILCHGLACHKNYLIFPKLFDEHFDTFRFDFSGNGESEGEFSYSNYYKEVEDLHSIVMYLKDTLKYEQISLCGHSKGGNVVLLYSNKYPQYVQNGIVVNLCGRFDMSNTPINRFTESEREELAKSGRFLWKTFTIELYVTKQALEERGKVDTKIQLQENYPLRVYSIHGDRDSMIPFSDSQQFHEFFKN</sequence>
<evidence type="ECO:0000313" key="3">
    <source>
        <dbReference type="Proteomes" id="UP000006671"/>
    </source>
</evidence>
<dbReference type="InterPro" id="IPR029058">
    <property type="entry name" value="AB_hydrolase_fold"/>
</dbReference>
<dbReference type="PANTHER" id="PTHR42886:SF53">
    <property type="entry name" value="ALPHA_BETA-HYDROLASES SUPERFAMILY PROTEIN"/>
    <property type="match status" value="1"/>
</dbReference>
<dbReference type="eggNOG" id="KOG4667">
    <property type="taxonomic scope" value="Eukaryota"/>
</dbReference>
<dbReference type="EMBL" id="GG738862">
    <property type="protein sequence ID" value="EFC45676.1"/>
    <property type="molecule type" value="Genomic_DNA"/>
</dbReference>
<dbReference type="GeneID" id="8849195"/>
<name>D2VC33_NAEGR</name>
<evidence type="ECO:0000313" key="2">
    <source>
        <dbReference type="EMBL" id="EFC45676.1"/>
    </source>
</evidence>
<dbReference type="Gene3D" id="3.40.50.1820">
    <property type="entry name" value="alpha/beta hydrolase"/>
    <property type="match status" value="1"/>
</dbReference>
<feature type="non-terminal residue" evidence="2">
    <location>
        <position position="219"/>
    </location>
</feature>
<feature type="domain" description="AB hydrolase-1" evidence="1">
    <location>
        <begin position="29"/>
        <end position="135"/>
    </location>
</feature>
<organism evidence="3">
    <name type="scientific">Naegleria gruberi</name>
    <name type="common">Amoeba</name>
    <dbReference type="NCBI Taxonomy" id="5762"/>
    <lineage>
        <taxon>Eukaryota</taxon>
        <taxon>Discoba</taxon>
        <taxon>Heterolobosea</taxon>
        <taxon>Tetramitia</taxon>
        <taxon>Eutetramitia</taxon>
        <taxon>Vahlkampfiidae</taxon>
        <taxon>Naegleria</taxon>
    </lineage>
</organism>
<keyword evidence="3" id="KW-1185">Reference proteome</keyword>
<dbReference type="OMA" id="LYASMNH"/>
<dbReference type="InterPro" id="IPR000073">
    <property type="entry name" value="AB_hydrolase_1"/>
</dbReference>
<dbReference type="Proteomes" id="UP000006671">
    <property type="component" value="Unassembled WGS sequence"/>
</dbReference>
<dbReference type="KEGG" id="ngr:NAEGRDRAFT_3627"/>
<dbReference type="PANTHER" id="PTHR42886">
    <property type="entry name" value="RE40534P-RELATED"/>
    <property type="match status" value="1"/>
</dbReference>
<dbReference type="AlphaFoldDB" id="D2VC33"/>
<protein>
    <submittedName>
        <fullName evidence="2">Predicted protein</fullName>
    </submittedName>
</protein>
<gene>
    <name evidence="2" type="ORF">NAEGRDRAFT_3627</name>
</gene>
<dbReference type="RefSeq" id="XP_002678420.1">
    <property type="nucleotide sequence ID" value="XM_002678374.1"/>
</dbReference>
<evidence type="ECO:0000259" key="1">
    <source>
        <dbReference type="Pfam" id="PF00561"/>
    </source>
</evidence>
<dbReference type="Pfam" id="PF00561">
    <property type="entry name" value="Abhydrolase_1"/>
    <property type="match status" value="1"/>
</dbReference>
<dbReference type="SUPFAM" id="SSF53474">
    <property type="entry name" value="alpha/beta-Hydrolases"/>
    <property type="match status" value="1"/>
</dbReference>
<accession>D2VC33</accession>
<reference evidence="2 3" key="1">
    <citation type="journal article" date="2010" name="Cell">
        <title>The genome of Naegleria gruberi illuminates early eukaryotic versatility.</title>
        <authorList>
            <person name="Fritz-Laylin L.K."/>
            <person name="Prochnik S.E."/>
            <person name="Ginger M.L."/>
            <person name="Dacks J.B."/>
            <person name="Carpenter M.L."/>
            <person name="Field M.C."/>
            <person name="Kuo A."/>
            <person name="Paredez A."/>
            <person name="Chapman J."/>
            <person name="Pham J."/>
            <person name="Shu S."/>
            <person name="Neupane R."/>
            <person name="Cipriano M."/>
            <person name="Mancuso J."/>
            <person name="Tu H."/>
            <person name="Salamov A."/>
            <person name="Lindquist E."/>
            <person name="Shapiro H."/>
            <person name="Lucas S."/>
            <person name="Grigoriev I.V."/>
            <person name="Cande W.Z."/>
            <person name="Fulton C."/>
            <person name="Rokhsar D.S."/>
            <person name="Dawson S.C."/>
        </authorList>
    </citation>
    <scope>NUCLEOTIDE SEQUENCE [LARGE SCALE GENOMIC DNA]</scope>
    <source>
        <strain evidence="2 3">NEG-M</strain>
    </source>
</reference>
<dbReference type="InParanoid" id="D2VC33"/>
<feature type="non-terminal residue" evidence="2">
    <location>
        <position position="1"/>
    </location>
</feature>
<proteinExistence type="predicted"/>